<keyword evidence="2" id="KW-1185">Reference proteome</keyword>
<reference evidence="1 2" key="1">
    <citation type="submission" date="2023-07" db="EMBL/GenBank/DDBJ databases">
        <title>Genomic Encyclopedia of Type Strains, Phase IV (KMG-IV): sequencing the most valuable type-strain genomes for metagenomic binning, comparative biology and taxonomic classification.</title>
        <authorList>
            <person name="Goeker M."/>
        </authorList>
    </citation>
    <scope>NUCLEOTIDE SEQUENCE [LARGE SCALE GENOMIC DNA]</scope>
    <source>
        <strain evidence="1 2">DSM 18695</strain>
    </source>
</reference>
<dbReference type="InterPro" id="IPR024364">
    <property type="entry name" value="Baseplate_phage_T4-like"/>
</dbReference>
<proteinExistence type="predicted"/>
<sequence>MHLPVDGRTVRLRPLAGADELAIAEAQGSPLETALVLLQRLASPADDGADDWSALSVTDFELLLLAFRRGLFGDLVRSDFFCPQDGCGERVEIEFSLADFVAGVTPGRPRGVSDDPDRPGWRRLGEAAFRPPAVRDQVMAQAGGGADLLARRCIEPPNPPARLKLRCVSAMEAIAPEVSQTLEGVCPGCGAPVRAVFHVPAFVVAEVQRAFGRITEEVDLIARAYHWSEAEILSLPRRRRQDYAARIRDRGLAA</sequence>
<accession>A0ABU0IQW3</accession>
<dbReference type="Proteomes" id="UP001228905">
    <property type="component" value="Unassembled WGS sequence"/>
</dbReference>
<dbReference type="RefSeq" id="WP_307349070.1">
    <property type="nucleotide sequence ID" value="NZ_JAUSVS010000003.1"/>
</dbReference>
<comment type="caution">
    <text evidence="1">The sequence shown here is derived from an EMBL/GenBank/DDBJ whole genome shotgun (WGS) entry which is preliminary data.</text>
</comment>
<protein>
    <recommendedName>
        <fullName evidence="3">Phage tail protein</fullName>
    </recommendedName>
</protein>
<name>A0ABU0IQW3_9CAUL</name>
<evidence type="ECO:0000313" key="2">
    <source>
        <dbReference type="Proteomes" id="UP001228905"/>
    </source>
</evidence>
<gene>
    <name evidence="1" type="ORF">QO010_002191</name>
</gene>
<evidence type="ECO:0008006" key="3">
    <source>
        <dbReference type="Google" id="ProtNLM"/>
    </source>
</evidence>
<organism evidence="1 2">
    <name type="scientific">Caulobacter ginsengisoli</name>
    <dbReference type="NCBI Taxonomy" id="400775"/>
    <lineage>
        <taxon>Bacteria</taxon>
        <taxon>Pseudomonadati</taxon>
        <taxon>Pseudomonadota</taxon>
        <taxon>Alphaproteobacteria</taxon>
        <taxon>Caulobacterales</taxon>
        <taxon>Caulobacteraceae</taxon>
        <taxon>Caulobacter</taxon>
    </lineage>
</organism>
<dbReference type="Pfam" id="PF12322">
    <property type="entry name" value="T4_baseplate"/>
    <property type="match status" value="1"/>
</dbReference>
<dbReference type="EMBL" id="JAUSVS010000003">
    <property type="protein sequence ID" value="MDQ0464410.1"/>
    <property type="molecule type" value="Genomic_DNA"/>
</dbReference>
<evidence type="ECO:0000313" key="1">
    <source>
        <dbReference type="EMBL" id="MDQ0464410.1"/>
    </source>
</evidence>